<dbReference type="AlphaFoldDB" id="A0A8S1BJP8"/>
<comment type="caution">
    <text evidence="8">The sequence shown here is derived from an EMBL/GenBank/DDBJ whole genome shotgun (WGS) entry which is preliminary data.</text>
</comment>
<dbReference type="EMBL" id="CADEBD010000665">
    <property type="protein sequence ID" value="CAB3258653.1"/>
    <property type="molecule type" value="Genomic_DNA"/>
</dbReference>
<feature type="transmembrane region" description="Helical" evidence="5">
    <location>
        <begin position="610"/>
        <end position="630"/>
    </location>
</feature>
<evidence type="ECO:0000313" key="9">
    <source>
        <dbReference type="Proteomes" id="UP000494256"/>
    </source>
</evidence>
<evidence type="ECO:0000256" key="6">
    <source>
        <dbReference type="SAM" id="SignalP"/>
    </source>
</evidence>
<evidence type="ECO:0000259" key="7">
    <source>
        <dbReference type="Pfam" id="PF02931"/>
    </source>
</evidence>
<organism evidence="8 9">
    <name type="scientific">Arctia plantaginis</name>
    <name type="common">Wood tiger moth</name>
    <name type="synonym">Phalaena plantaginis</name>
    <dbReference type="NCBI Taxonomy" id="874455"/>
    <lineage>
        <taxon>Eukaryota</taxon>
        <taxon>Metazoa</taxon>
        <taxon>Ecdysozoa</taxon>
        <taxon>Arthropoda</taxon>
        <taxon>Hexapoda</taxon>
        <taxon>Insecta</taxon>
        <taxon>Pterygota</taxon>
        <taxon>Neoptera</taxon>
        <taxon>Endopterygota</taxon>
        <taxon>Lepidoptera</taxon>
        <taxon>Glossata</taxon>
        <taxon>Ditrysia</taxon>
        <taxon>Noctuoidea</taxon>
        <taxon>Erebidae</taxon>
        <taxon>Arctiinae</taxon>
        <taxon>Arctia</taxon>
    </lineage>
</organism>
<keyword evidence="4 5" id="KW-0472">Membrane</keyword>
<keyword evidence="2 5" id="KW-0812">Transmembrane</keyword>
<feature type="transmembrane region" description="Helical" evidence="5">
    <location>
        <begin position="477"/>
        <end position="498"/>
    </location>
</feature>
<feature type="domain" description="Neurotransmitter-gated ion-channel ligand-binding" evidence="7">
    <location>
        <begin position="276"/>
        <end position="419"/>
    </location>
</feature>
<feature type="domain" description="Neurotransmitter-gated ion-channel ligand-binding" evidence="7">
    <location>
        <begin position="32"/>
        <end position="176"/>
    </location>
</feature>
<evidence type="ECO:0000256" key="4">
    <source>
        <dbReference type="ARBA" id="ARBA00023136"/>
    </source>
</evidence>
<reference evidence="8 9" key="1">
    <citation type="submission" date="2020-04" db="EMBL/GenBank/DDBJ databases">
        <authorList>
            <person name="Wallbank WR R."/>
            <person name="Pardo Diaz C."/>
            <person name="Kozak K."/>
            <person name="Martin S."/>
            <person name="Jiggins C."/>
            <person name="Moest M."/>
            <person name="Warren A I."/>
            <person name="Byers J.R.P. K."/>
            <person name="Montejo-Kovacevich G."/>
            <person name="Yen C E."/>
        </authorList>
    </citation>
    <scope>NUCLEOTIDE SEQUENCE [LARGE SCALE GENOMIC DNA]</scope>
</reference>
<dbReference type="SUPFAM" id="SSF63712">
    <property type="entry name" value="Nicotinic receptor ligand binding domain-like"/>
    <property type="match status" value="2"/>
</dbReference>
<dbReference type="Pfam" id="PF02931">
    <property type="entry name" value="Neur_chan_LBD"/>
    <property type="match status" value="2"/>
</dbReference>
<dbReference type="Gene3D" id="1.20.58.390">
    <property type="entry name" value="Neurotransmitter-gated ion-channel transmembrane domain"/>
    <property type="match status" value="1"/>
</dbReference>
<evidence type="ECO:0000256" key="3">
    <source>
        <dbReference type="ARBA" id="ARBA00022989"/>
    </source>
</evidence>
<dbReference type="PANTHER" id="PTHR18945">
    <property type="entry name" value="NEUROTRANSMITTER GATED ION CHANNEL"/>
    <property type="match status" value="1"/>
</dbReference>
<dbReference type="InterPro" id="IPR006202">
    <property type="entry name" value="Neur_chan_lig-bd"/>
</dbReference>
<dbReference type="InterPro" id="IPR038050">
    <property type="entry name" value="Neuro_actylchol_rec"/>
</dbReference>
<dbReference type="Proteomes" id="UP000494256">
    <property type="component" value="Unassembled WGS sequence"/>
</dbReference>
<name>A0A8S1BJP8_ARCPL</name>
<dbReference type="SUPFAM" id="SSF90112">
    <property type="entry name" value="Neurotransmitter-gated ion-channel transmembrane pore"/>
    <property type="match status" value="1"/>
</dbReference>
<dbReference type="GO" id="GO:0004888">
    <property type="term" value="F:transmembrane signaling receptor activity"/>
    <property type="evidence" value="ECO:0007669"/>
    <property type="project" value="InterPro"/>
</dbReference>
<comment type="subcellular location">
    <subcellularLocation>
        <location evidence="1">Membrane</location>
        <topology evidence="1">Multi-pass membrane protein</topology>
    </subcellularLocation>
</comment>
<dbReference type="Gene3D" id="2.70.170.10">
    <property type="entry name" value="Neurotransmitter-gated ion-channel ligand-binding domain"/>
    <property type="match status" value="2"/>
</dbReference>
<gene>
    <name evidence="8" type="ORF">APLA_LOCUS16286</name>
</gene>
<sequence length="638" mass="73502">MATLTYILLLGLQQLVLGFECKRDVLQELTIEKQLLHDLLKCGYANYDPPKGPNSEKTVVTVKFIMKYFNLDSTEEVLNLYAWRLMSWNDDRLKWDPASYGDLEEIELKSGDIWTPTFRIINSADADDIEKFYVLSCTLKHTGAVSCVPRSSHLLYCDIKLSDFPYDAQTCNFVYGVLDPNDSYNVSFPPRAMGMLGAEYGSSWFISDYKQEVQKVPDTRLNITLLMLLTMITSINHFSLTETMAMLTYFLLLVLQQLVLALKCEKDVIQELTIEKKLRDDLLKCGYANYDPPKGPNSEKTVVTVKFIMKYFNLDSTEEVLNLYAWRLMSWNDDRLKWDPARYGDLEEIELKSGDIWTPTFRIINSADADDIDKFYFLSCTLKHTGAVSCVPRSSHLLYCDIKLSDFPYDAQTCNFVYGVLDPNGSYNVSFPPRAMRMLGAEYGSSWFISDYKQEVQQVPDTRLNITLVIEREAESLAAIIVYPALIVSSLSIACLFLDARLNERLMFTCFSIFSNCYWLRELVANLPKLREDPPRILLYYRASLVITVFILILTLILSVMCRKETPPHNIVILINKFVYGSYVRFLVYPRWEFPDDGKFNEDWTKFANSINSLCIKVIVFSYIGLYVAFVPQPIPFN</sequence>
<dbReference type="InterPro" id="IPR036719">
    <property type="entry name" value="Neuro-gated_channel_TM_sf"/>
</dbReference>
<dbReference type="InterPro" id="IPR036734">
    <property type="entry name" value="Neur_chan_lig-bd_sf"/>
</dbReference>
<evidence type="ECO:0000256" key="5">
    <source>
        <dbReference type="SAM" id="Phobius"/>
    </source>
</evidence>
<protein>
    <recommendedName>
        <fullName evidence="7">Neurotransmitter-gated ion-channel ligand-binding domain-containing protein</fullName>
    </recommendedName>
</protein>
<dbReference type="CDD" id="cd18989">
    <property type="entry name" value="LGIC_ECD_cation"/>
    <property type="match status" value="2"/>
</dbReference>
<dbReference type="GO" id="GO:0005230">
    <property type="term" value="F:extracellular ligand-gated monoatomic ion channel activity"/>
    <property type="evidence" value="ECO:0007669"/>
    <property type="project" value="InterPro"/>
</dbReference>
<feature type="signal peptide" evidence="6">
    <location>
        <begin position="1"/>
        <end position="18"/>
    </location>
</feature>
<accession>A0A8S1BJP8</accession>
<dbReference type="OrthoDB" id="193931at2759"/>
<evidence type="ECO:0000313" key="8">
    <source>
        <dbReference type="EMBL" id="CAB3258653.1"/>
    </source>
</evidence>
<keyword evidence="6" id="KW-0732">Signal</keyword>
<proteinExistence type="predicted"/>
<feature type="transmembrane region" description="Helical" evidence="5">
    <location>
        <begin position="571"/>
        <end position="590"/>
    </location>
</feature>
<dbReference type="InterPro" id="IPR006201">
    <property type="entry name" value="Neur_channel"/>
</dbReference>
<feature type="chain" id="PRO_5035926243" description="Neurotransmitter-gated ion-channel ligand-binding domain-containing protein" evidence="6">
    <location>
        <begin position="19"/>
        <end position="638"/>
    </location>
</feature>
<dbReference type="InterPro" id="IPR018000">
    <property type="entry name" value="Neurotransmitter_ion_chnl_CS"/>
</dbReference>
<feature type="transmembrane region" description="Helical" evidence="5">
    <location>
        <begin position="541"/>
        <end position="559"/>
    </location>
</feature>
<dbReference type="GO" id="GO:0016020">
    <property type="term" value="C:membrane"/>
    <property type="evidence" value="ECO:0007669"/>
    <property type="project" value="UniProtKB-SubCell"/>
</dbReference>
<dbReference type="PROSITE" id="PS00236">
    <property type="entry name" value="NEUROTR_ION_CHANNEL"/>
    <property type="match status" value="2"/>
</dbReference>
<keyword evidence="3 5" id="KW-1133">Transmembrane helix</keyword>
<evidence type="ECO:0000256" key="1">
    <source>
        <dbReference type="ARBA" id="ARBA00004141"/>
    </source>
</evidence>
<evidence type="ECO:0000256" key="2">
    <source>
        <dbReference type="ARBA" id="ARBA00022692"/>
    </source>
</evidence>